<gene>
    <name evidence="1" type="ORF">PORY_002510</name>
</gene>
<dbReference type="Proteomes" id="UP000768646">
    <property type="component" value="Unassembled WGS sequence"/>
</dbReference>
<reference evidence="1 2" key="1">
    <citation type="journal article" date="2021" name="Commun. Biol.">
        <title>Genomic insights into the host specific adaptation of the Pneumocystis genus.</title>
        <authorList>
            <person name="Cisse O.H."/>
            <person name="Ma L."/>
            <person name="Dekker J.P."/>
            <person name="Khil P.P."/>
            <person name="Youn J.-H."/>
            <person name="Brenchley J.M."/>
            <person name="Blair R."/>
            <person name="Pahar B."/>
            <person name="Chabe M."/>
            <person name="Van Rompay K.K.A."/>
            <person name="Keesler R."/>
            <person name="Sukura A."/>
            <person name="Hirsch V."/>
            <person name="Kutty G."/>
            <person name="Liu Y."/>
            <person name="Peng L."/>
            <person name="Chen J."/>
            <person name="Song J."/>
            <person name="Weissenbacher-Lang C."/>
            <person name="Xu J."/>
            <person name="Upham N.S."/>
            <person name="Stajich J.E."/>
            <person name="Cuomo C.A."/>
            <person name="Cushion M.T."/>
            <person name="Kovacs J.A."/>
        </authorList>
    </citation>
    <scope>NUCLEOTIDE SEQUENCE [LARGE SCALE GENOMIC DNA]</scope>
    <source>
        <strain evidence="1 2">RABM</strain>
    </source>
</reference>
<organism evidence="1 2">
    <name type="scientific">Pneumocystis oryctolagi</name>
    <dbReference type="NCBI Taxonomy" id="42067"/>
    <lineage>
        <taxon>Eukaryota</taxon>
        <taxon>Fungi</taxon>
        <taxon>Dikarya</taxon>
        <taxon>Ascomycota</taxon>
        <taxon>Taphrinomycotina</taxon>
        <taxon>Pneumocystomycetes</taxon>
        <taxon>Pneumocystaceae</taxon>
        <taxon>Pneumocystis</taxon>
    </lineage>
</organism>
<comment type="caution">
    <text evidence="1">The sequence shown here is derived from an EMBL/GenBank/DDBJ whole genome shotgun (WGS) entry which is preliminary data.</text>
</comment>
<keyword evidence="2" id="KW-1185">Reference proteome</keyword>
<name>A0ACB7C9B6_9ASCO</name>
<evidence type="ECO:0000313" key="2">
    <source>
        <dbReference type="Proteomes" id="UP000768646"/>
    </source>
</evidence>
<evidence type="ECO:0000313" key="1">
    <source>
        <dbReference type="EMBL" id="KAG4304146.1"/>
    </source>
</evidence>
<sequence length="165" mass="18434">MGVFKRFGLVKKAIMIIQTMGLIHWVNEKVFEVYPCSGPSMLPTLNIYGDLLGVDKWNGKDGRKCRVGDIIVAIKPGTTNVRIAKRIIGMPGDIVCKDPLMNNAEFIEVPQGHVWVMGDNLLHSLDSRNYGPLPMALIKGKVVCRVLPDFKWFKNGLSPLSKTFH</sequence>
<proteinExistence type="predicted"/>
<accession>A0ACB7C9B6</accession>
<protein>
    <submittedName>
        <fullName evidence="1">Uncharacterized protein</fullName>
    </submittedName>
</protein>
<dbReference type="EMBL" id="JABTEG010000011">
    <property type="protein sequence ID" value="KAG4304146.1"/>
    <property type="molecule type" value="Genomic_DNA"/>
</dbReference>